<dbReference type="EMBL" id="CM045771">
    <property type="protein sequence ID" value="KAI7987121.1"/>
    <property type="molecule type" value="Genomic_DNA"/>
</dbReference>
<keyword evidence="2" id="KW-1185">Reference proteome</keyword>
<sequence length="145" mass="15744">MERDSNPRPKACAAILWKSSQAASKEVDPSMENEEALGTDGMDGFLSNLANAIPGIDEAMSFAEMLNLTSLLNWFWFCCGPVLWACLAQLMLVLCRATVMNFGVFVLISESNISYVCYCCDGIWCGLGLLSSVGLLSQQQNCPGL</sequence>
<name>A0ACC0FGM2_9ERIC</name>
<proteinExistence type="predicted"/>
<reference evidence="1 2" key="1">
    <citation type="journal article" date="2022" name="Plant J.">
        <title>Chromosome-level genome of Camellia lanceoleosa provides a valuable resource for understanding genome evolution and self-incompatibility.</title>
        <authorList>
            <person name="Gong W."/>
            <person name="Xiao S."/>
            <person name="Wang L."/>
            <person name="Liao Z."/>
            <person name="Chang Y."/>
            <person name="Mo W."/>
            <person name="Hu G."/>
            <person name="Li W."/>
            <person name="Zhao G."/>
            <person name="Zhu H."/>
            <person name="Hu X."/>
            <person name="Ji K."/>
            <person name="Xiang X."/>
            <person name="Song Q."/>
            <person name="Yuan D."/>
            <person name="Jin S."/>
            <person name="Zhang L."/>
        </authorList>
    </citation>
    <scope>NUCLEOTIDE SEQUENCE [LARGE SCALE GENOMIC DNA]</scope>
    <source>
        <strain evidence="1">SQ_2022a</strain>
    </source>
</reference>
<gene>
    <name evidence="1" type="ORF">LOK49_LG13G01817</name>
</gene>
<organism evidence="1 2">
    <name type="scientific">Camellia lanceoleosa</name>
    <dbReference type="NCBI Taxonomy" id="1840588"/>
    <lineage>
        <taxon>Eukaryota</taxon>
        <taxon>Viridiplantae</taxon>
        <taxon>Streptophyta</taxon>
        <taxon>Embryophyta</taxon>
        <taxon>Tracheophyta</taxon>
        <taxon>Spermatophyta</taxon>
        <taxon>Magnoliopsida</taxon>
        <taxon>eudicotyledons</taxon>
        <taxon>Gunneridae</taxon>
        <taxon>Pentapetalae</taxon>
        <taxon>asterids</taxon>
        <taxon>Ericales</taxon>
        <taxon>Theaceae</taxon>
        <taxon>Camellia</taxon>
    </lineage>
</organism>
<evidence type="ECO:0000313" key="1">
    <source>
        <dbReference type="EMBL" id="KAI7987121.1"/>
    </source>
</evidence>
<dbReference type="Proteomes" id="UP001060215">
    <property type="component" value="Chromosome 14"/>
</dbReference>
<protein>
    <submittedName>
        <fullName evidence="1">Uncharacterized protein</fullName>
    </submittedName>
</protein>
<evidence type="ECO:0000313" key="2">
    <source>
        <dbReference type="Proteomes" id="UP001060215"/>
    </source>
</evidence>
<comment type="caution">
    <text evidence="1">The sequence shown here is derived from an EMBL/GenBank/DDBJ whole genome shotgun (WGS) entry which is preliminary data.</text>
</comment>
<accession>A0ACC0FGM2</accession>